<dbReference type="SUPFAM" id="SSF103481">
    <property type="entry name" value="Multidrug resistance efflux transporter EmrE"/>
    <property type="match status" value="2"/>
</dbReference>
<gene>
    <name evidence="8" type="ORF">ACFQ1E_12330</name>
</gene>
<name>A0ABW3H6Q8_9SPHN</name>
<feature type="transmembrane region" description="Helical" evidence="6">
    <location>
        <begin position="162"/>
        <end position="184"/>
    </location>
</feature>
<evidence type="ECO:0000313" key="8">
    <source>
        <dbReference type="EMBL" id="MFD0947128.1"/>
    </source>
</evidence>
<evidence type="ECO:0000256" key="3">
    <source>
        <dbReference type="ARBA" id="ARBA00022692"/>
    </source>
</evidence>
<feature type="transmembrane region" description="Helical" evidence="6">
    <location>
        <begin position="196"/>
        <end position="217"/>
    </location>
</feature>
<evidence type="ECO:0000256" key="2">
    <source>
        <dbReference type="ARBA" id="ARBA00007362"/>
    </source>
</evidence>
<reference evidence="9" key="1">
    <citation type="journal article" date="2019" name="Int. J. Syst. Evol. Microbiol.">
        <title>The Global Catalogue of Microorganisms (GCM) 10K type strain sequencing project: providing services to taxonomists for standard genome sequencing and annotation.</title>
        <authorList>
            <consortium name="The Broad Institute Genomics Platform"/>
            <consortium name="The Broad Institute Genome Sequencing Center for Infectious Disease"/>
            <person name="Wu L."/>
            <person name="Ma J."/>
        </authorList>
    </citation>
    <scope>NUCLEOTIDE SEQUENCE [LARGE SCALE GENOMIC DNA]</scope>
    <source>
        <strain evidence="9">CCUG 62982</strain>
    </source>
</reference>
<feature type="transmembrane region" description="Helical" evidence="6">
    <location>
        <begin position="135"/>
        <end position="156"/>
    </location>
</feature>
<organism evidence="8 9">
    <name type="scientific">Sphingomonas canadensis</name>
    <dbReference type="NCBI Taxonomy" id="1219257"/>
    <lineage>
        <taxon>Bacteria</taxon>
        <taxon>Pseudomonadati</taxon>
        <taxon>Pseudomonadota</taxon>
        <taxon>Alphaproteobacteria</taxon>
        <taxon>Sphingomonadales</taxon>
        <taxon>Sphingomonadaceae</taxon>
        <taxon>Sphingomonas</taxon>
    </lineage>
</organism>
<evidence type="ECO:0000256" key="5">
    <source>
        <dbReference type="ARBA" id="ARBA00023136"/>
    </source>
</evidence>
<evidence type="ECO:0000313" key="9">
    <source>
        <dbReference type="Proteomes" id="UP001596977"/>
    </source>
</evidence>
<dbReference type="InterPro" id="IPR037185">
    <property type="entry name" value="EmrE-like"/>
</dbReference>
<keyword evidence="3 6" id="KW-0812">Transmembrane</keyword>
<evidence type="ECO:0000256" key="4">
    <source>
        <dbReference type="ARBA" id="ARBA00022989"/>
    </source>
</evidence>
<dbReference type="PANTHER" id="PTHR32322:SF2">
    <property type="entry name" value="EAMA DOMAIN-CONTAINING PROTEIN"/>
    <property type="match status" value="1"/>
</dbReference>
<proteinExistence type="inferred from homology"/>
<evidence type="ECO:0000259" key="7">
    <source>
        <dbReference type="Pfam" id="PF00892"/>
    </source>
</evidence>
<feature type="transmembrane region" description="Helical" evidence="6">
    <location>
        <begin position="12"/>
        <end position="31"/>
    </location>
</feature>
<dbReference type="InterPro" id="IPR000620">
    <property type="entry name" value="EamA_dom"/>
</dbReference>
<feature type="transmembrane region" description="Helical" evidence="6">
    <location>
        <begin position="43"/>
        <end position="65"/>
    </location>
</feature>
<keyword evidence="5 6" id="KW-0472">Membrane</keyword>
<protein>
    <submittedName>
        <fullName evidence="8">DMT family transporter</fullName>
    </submittedName>
</protein>
<dbReference type="EMBL" id="JBHTJG010000005">
    <property type="protein sequence ID" value="MFD0947128.1"/>
    <property type="molecule type" value="Genomic_DNA"/>
</dbReference>
<dbReference type="Pfam" id="PF00892">
    <property type="entry name" value="EamA"/>
    <property type="match status" value="2"/>
</dbReference>
<feature type="domain" description="EamA" evidence="7">
    <location>
        <begin position="167"/>
        <end position="298"/>
    </location>
</feature>
<keyword evidence="9" id="KW-1185">Reference proteome</keyword>
<sequence length="309" mass="32138">MPGGAGTGPQRAPRSLLALAALVLVMLMWAGNSFVGRAVRADIPPFLLAFVRWTGALLVVLPFAARHLRRDWPAMRAGWLPLLLIGFFGIVCFNALLYSGLRYTTAANALLLQAGVPPLVLLADRLFFGRRATGFQILAVLTGGAGVAVVVCQGSLTQLLALHFGAGDLIILCAVVAWALYTSLLRLRPAIHPTSLLAVTFAIGVAGMAPLAASEWAEIAAMHWRPELFGAFAYVAVFPSVVAYALYNAAVAEVGPALSGQAISLLPLFGALLAVPLLGEALHGYHAVGMALIAAGIAAGWFAGKPGAA</sequence>
<feature type="domain" description="EamA" evidence="7">
    <location>
        <begin position="18"/>
        <end position="151"/>
    </location>
</feature>
<dbReference type="InterPro" id="IPR050638">
    <property type="entry name" value="AA-Vitamin_Transporters"/>
</dbReference>
<dbReference type="Proteomes" id="UP001596977">
    <property type="component" value="Unassembled WGS sequence"/>
</dbReference>
<feature type="transmembrane region" description="Helical" evidence="6">
    <location>
        <begin position="262"/>
        <end position="279"/>
    </location>
</feature>
<feature type="transmembrane region" description="Helical" evidence="6">
    <location>
        <begin position="285"/>
        <end position="304"/>
    </location>
</feature>
<keyword evidence="4 6" id="KW-1133">Transmembrane helix</keyword>
<accession>A0ABW3H6Q8</accession>
<feature type="transmembrane region" description="Helical" evidence="6">
    <location>
        <begin position="229"/>
        <end position="250"/>
    </location>
</feature>
<comment type="caution">
    <text evidence="8">The sequence shown here is derived from an EMBL/GenBank/DDBJ whole genome shotgun (WGS) entry which is preliminary data.</text>
</comment>
<dbReference type="PANTHER" id="PTHR32322">
    <property type="entry name" value="INNER MEMBRANE TRANSPORTER"/>
    <property type="match status" value="1"/>
</dbReference>
<evidence type="ECO:0000256" key="6">
    <source>
        <dbReference type="SAM" id="Phobius"/>
    </source>
</evidence>
<comment type="similarity">
    <text evidence="2">Belongs to the EamA transporter family.</text>
</comment>
<evidence type="ECO:0000256" key="1">
    <source>
        <dbReference type="ARBA" id="ARBA00004141"/>
    </source>
</evidence>
<feature type="transmembrane region" description="Helical" evidence="6">
    <location>
        <begin position="77"/>
        <end position="97"/>
    </location>
</feature>
<comment type="subcellular location">
    <subcellularLocation>
        <location evidence="1">Membrane</location>
        <topology evidence="1">Multi-pass membrane protein</topology>
    </subcellularLocation>
</comment>
<dbReference type="RefSeq" id="WP_264944512.1">
    <property type="nucleotide sequence ID" value="NZ_JAPDRA010000005.1"/>
</dbReference>